<organism evidence="4 5">
    <name type="scientific">Agrobacterium phage OLIVR5</name>
    <dbReference type="NCBI Taxonomy" id="2723773"/>
    <lineage>
        <taxon>Viruses</taxon>
        <taxon>Duplodnaviria</taxon>
        <taxon>Heunggongvirae</taxon>
        <taxon>Uroviricota</taxon>
        <taxon>Caudoviricetes</taxon>
        <taxon>Pootjesviridae</taxon>
        <taxon>Heverleevirus</taxon>
        <taxon>Heverleevirus OLIVR5</taxon>
    </lineage>
</organism>
<feature type="domain" description="5'-3' exonuclease" evidence="3">
    <location>
        <begin position="16"/>
        <end position="227"/>
    </location>
</feature>
<dbReference type="PANTHER" id="PTHR42646">
    <property type="entry name" value="FLAP ENDONUCLEASE XNI"/>
    <property type="match status" value="1"/>
</dbReference>
<dbReference type="InterPro" id="IPR038969">
    <property type="entry name" value="FEN"/>
</dbReference>
<dbReference type="InterPro" id="IPR029060">
    <property type="entry name" value="PIN-like_dom_sf"/>
</dbReference>
<dbReference type="InterPro" id="IPR020046">
    <property type="entry name" value="5-3_exonucl_a-hlix_arch_N"/>
</dbReference>
<dbReference type="SUPFAM" id="SSF88723">
    <property type="entry name" value="PIN domain-like"/>
    <property type="match status" value="1"/>
</dbReference>
<dbReference type="InterPro" id="IPR036279">
    <property type="entry name" value="5-3_exonuclease_C_sf"/>
</dbReference>
<dbReference type="GO" id="GO:0017108">
    <property type="term" value="F:5'-flap endonuclease activity"/>
    <property type="evidence" value="ECO:0007669"/>
    <property type="project" value="InterPro"/>
</dbReference>
<keyword evidence="5" id="KW-1185">Reference proteome</keyword>
<evidence type="ECO:0000256" key="1">
    <source>
        <dbReference type="ARBA" id="ARBA00022722"/>
    </source>
</evidence>
<evidence type="ECO:0000313" key="5">
    <source>
        <dbReference type="Proteomes" id="UP000671873"/>
    </source>
</evidence>
<sequence length="303" mass="35062">MAILADWSNIASAVTMKAIQLNELDDQETTPASLLLGKLRQINTEFRGKYGELILCADHRSFRFDVFPEYKYRRRKKREAEEVLEGSIIQQVFEEIHSMWDILHDEQVYRTIKCYGAEGDDVMAVLAQETPGPNLVCSADKDMAQLTRFKHIQVYNPIKKVMTDNGKDYYRLLTLTGDPGDDVPNILSDDDTFVDPNKKQRTLSAKMKAQLMAAVDVEDEILRTNFKHLPASEVLRNYKRNKALVDLTQTPKEVKDRIMTEYNKEIRRGDVNNMLIRLRQGQYVQKAEDFYPELKTVSDLDLF</sequence>
<reference evidence="4 5" key="1">
    <citation type="submission" date="2020-03" db="EMBL/GenBank/DDBJ databases">
        <authorList>
            <person name="Holtappels D."/>
            <person name="Bomans J.P.J."/>
            <person name="Lavigne R."/>
            <person name="Wagemans J."/>
        </authorList>
    </citation>
    <scope>NUCLEOTIDE SEQUENCE [LARGE SCALE GENOMIC DNA]</scope>
    <source>
        <strain evidence="4 5">OLIVR5</strain>
    </source>
</reference>
<protein>
    <submittedName>
        <fullName evidence="4">Ribonuclease H</fullName>
    </submittedName>
</protein>
<evidence type="ECO:0000259" key="3">
    <source>
        <dbReference type="SMART" id="SM00475"/>
    </source>
</evidence>
<dbReference type="InterPro" id="IPR002421">
    <property type="entry name" value="5-3_exonuclease"/>
</dbReference>
<dbReference type="SUPFAM" id="SSF47807">
    <property type="entry name" value="5' to 3' exonuclease, C-terminal subdomain"/>
    <property type="match status" value="1"/>
</dbReference>
<evidence type="ECO:0000256" key="2">
    <source>
        <dbReference type="ARBA" id="ARBA00022801"/>
    </source>
</evidence>
<accession>A0A858MTL3</accession>
<name>A0A858MTL3_9CAUD</name>
<proteinExistence type="predicted"/>
<dbReference type="PANTHER" id="PTHR42646:SF2">
    <property type="entry name" value="5'-3' EXONUCLEASE FAMILY PROTEIN"/>
    <property type="match status" value="1"/>
</dbReference>
<dbReference type="EMBL" id="MT234342">
    <property type="protein sequence ID" value="QIW87853.1"/>
    <property type="molecule type" value="Genomic_DNA"/>
</dbReference>
<dbReference type="SMART" id="SM00475">
    <property type="entry name" value="53EXOc"/>
    <property type="match status" value="1"/>
</dbReference>
<dbReference type="Gene3D" id="3.40.50.1010">
    <property type="entry name" value="5'-nuclease"/>
    <property type="match status" value="1"/>
</dbReference>
<dbReference type="Gene3D" id="1.10.150.20">
    <property type="entry name" value="5' to 3' exonuclease, C-terminal subdomain"/>
    <property type="match status" value="1"/>
</dbReference>
<dbReference type="GO" id="GO:0008409">
    <property type="term" value="F:5'-3' exonuclease activity"/>
    <property type="evidence" value="ECO:0007669"/>
    <property type="project" value="InterPro"/>
</dbReference>
<evidence type="ECO:0000313" key="4">
    <source>
        <dbReference type="EMBL" id="QIW87853.1"/>
    </source>
</evidence>
<dbReference type="GO" id="GO:0003677">
    <property type="term" value="F:DNA binding"/>
    <property type="evidence" value="ECO:0007669"/>
    <property type="project" value="InterPro"/>
</dbReference>
<dbReference type="Pfam" id="PF02739">
    <property type="entry name" value="5_3_exonuc_N"/>
    <property type="match status" value="1"/>
</dbReference>
<keyword evidence="2" id="KW-0378">Hydrolase</keyword>
<dbReference type="Proteomes" id="UP000671873">
    <property type="component" value="Segment"/>
</dbReference>
<keyword evidence="1" id="KW-0540">Nuclease</keyword>
<gene>
    <name evidence="4" type="ORF">Ab1vBOLIVR5_gp205c</name>
</gene>
<dbReference type="GO" id="GO:0033567">
    <property type="term" value="P:DNA replication, Okazaki fragment processing"/>
    <property type="evidence" value="ECO:0007669"/>
    <property type="project" value="InterPro"/>
</dbReference>